<name>A0A2U3AGM0_9BACL</name>
<keyword evidence="1" id="KW-0812">Transmembrane</keyword>
<evidence type="ECO:0000313" key="5">
    <source>
        <dbReference type="Proteomes" id="UP000294641"/>
    </source>
</evidence>
<accession>A0A2U3AGM0</accession>
<reference evidence="2 4" key="1">
    <citation type="submission" date="2018-06" db="EMBL/GenBank/DDBJ databases">
        <authorList>
            <consortium name="Pathogen Informatics"/>
            <person name="Doyle S."/>
        </authorList>
    </citation>
    <scope>NUCLEOTIDE SEQUENCE [LARGE SCALE GENOMIC DNA]</scope>
    <source>
        <strain evidence="2 4">NCTC10597</strain>
    </source>
</reference>
<organism evidence="2 4">
    <name type="scientific">Kurthia zopfii</name>
    <dbReference type="NCBI Taxonomy" id="1650"/>
    <lineage>
        <taxon>Bacteria</taxon>
        <taxon>Bacillati</taxon>
        <taxon>Bacillota</taxon>
        <taxon>Bacilli</taxon>
        <taxon>Bacillales</taxon>
        <taxon>Caryophanaceae</taxon>
        <taxon>Kurthia</taxon>
    </lineage>
</organism>
<keyword evidence="1" id="KW-0472">Membrane</keyword>
<keyword evidence="1" id="KW-1133">Transmembrane helix</keyword>
<dbReference type="InterPro" id="IPR021359">
    <property type="entry name" value="DUF2812"/>
</dbReference>
<feature type="transmembrane region" description="Helical" evidence="1">
    <location>
        <begin position="206"/>
        <end position="229"/>
    </location>
</feature>
<evidence type="ECO:0000313" key="2">
    <source>
        <dbReference type="EMBL" id="STX10519.1"/>
    </source>
</evidence>
<dbReference type="RefSeq" id="WP_109348605.1">
    <property type="nucleotide sequence ID" value="NZ_BJUE01000022.1"/>
</dbReference>
<sequence>MKKKYLMSGGLAFSEQKDMDKLNKLAAKGWHVEKFAPLGYSLQKGEPTNHIYCIDYHKLNTDSEEYFELFQQSGWSHIDSQSDLHLFTAPPETTPIYTDQETKITKYENSTKSLKTISLALILLTFTAWFIHSQLASSLQTISFTIASLLTLLSIPLLLTTLASFGNKWRTENKAFKYFLSKAVPITCLILGISSLFFLYSSAWLIIVSAIIGGIAGVLILQFIIKFFLSMKNA</sequence>
<dbReference type="AlphaFoldDB" id="A0A2U3AGM0"/>
<protein>
    <submittedName>
        <fullName evidence="2">Protein of uncharacterized function (DUF2812)</fullName>
    </submittedName>
    <submittedName>
        <fullName evidence="3">Uncharacterized protein DUF2812</fullName>
    </submittedName>
</protein>
<dbReference type="OrthoDB" id="1928173at2"/>
<dbReference type="Pfam" id="PF11193">
    <property type="entry name" value="DUF2812"/>
    <property type="match status" value="1"/>
</dbReference>
<dbReference type="Proteomes" id="UP000294641">
    <property type="component" value="Unassembled WGS sequence"/>
</dbReference>
<dbReference type="EMBL" id="UGNP01000001">
    <property type="protein sequence ID" value="STX10519.1"/>
    <property type="molecule type" value="Genomic_DNA"/>
</dbReference>
<feature type="transmembrane region" description="Helical" evidence="1">
    <location>
        <begin position="144"/>
        <end position="166"/>
    </location>
</feature>
<evidence type="ECO:0000313" key="3">
    <source>
        <dbReference type="EMBL" id="TDR42644.1"/>
    </source>
</evidence>
<dbReference type="EMBL" id="SNZG01000003">
    <property type="protein sequence ID" value="TDR42644.1"/>
    <property type="molecule type" value="Genomic_DNA"/>
</dbReference>
<dbReference type="Proteomes" id="UP000254330">
    <property type="component" value="Unassembled WGS sequence"/>
</dbReference>
<evidence type="ECO:0000256" key="1">
    <source>
        <dbReference type="SAM" id="Phobius"/>
    </source>
</evidence>
<gene>
    <name evidence="3" type="ORF">DFR61_10319</name>
    <name evidence="2" type="ORF">NCTC10597_02266</name>
</gene>
<keyword evidence="5" id="KW-1185">Reference proteome</keyword>
<feature type="transmembrane region" description="Helical" evidence="1">
    <location>
        <begin position="178"/>
        <end position="200"/>
    </location>
</feature>
<proteinExistence type="predicted"/>
<reference evidence="3 5" key="2">
    <citation type="submission" date="2019-03" db="EMBL/GenBank/DDBJ databases">
        <title>Genomic Encyclopedia of Type Strains, Phase IV (KMG-IV): sequencing the most valuable type-strain genomes for metagenomic binning, comparative biology and taxonomic classification.</title>
        <authorList>
            <person name="Goeker M."/>
        </authorList>
    </citation>
    <scope>NUCLEOTIDE SEQUENCE [LARGE SCALE GENOMIC DNA]</scope>
    <source>
        <strain evidence="3 5">DSM 20580</strain>
    </source>
</reference>
<feature type="transmembrane region" description="Helical" evidence="1">
    <location>
        <begin position="113"/>
        <end position="132"/>
    </location>
</feature>
<evidence type="ECO:0000313" key="4">
    <source>
        <dbReference type="Proteomes" id="UP000254330"/>
    </source>
</evidence>
<comment type="caution">
    <text evidence="2">The sequence shown here is derived from an EMBL/GenBank/DDBJ whole genome shotgun (WGS) entry which is preliminary data.</text>
</comment>